<dbReference type="EMBL" id="KE148146">
    <property type="protein sequence ID" value="EPE10580.1"/>
    <property type="molecule type" value="Genomic_DNA"/>
</dbReference>
<keyword evidence="3 6" id="KW-0812">Transmembrane</keyword>
<feature type="transmembrane region" description="Helical" evidence="6">
    <location>
        <begin position="392"/>
        <end position="415"/>
    </location>
</feature>
<evidence type="ECO:0000256" key="2">
    <source>
        <dbReference type="ARBA" id="ARBA00007520"/>
    </source>
</evidence>
<dbReference type="OMA" id="CFWIFLP"/>
<dbReference type="PROSITE" id="PS50850">
    <property type="entry name" value="MFS"/>
    <property type="match status" value="1"/>
</dbReference>
<evidence type="ECO:0000313" key="9">
    <source>
        <dbReference type="Proteomes" id="UP000016923"/>
    </source>
</evidence>
<dbReference type="Proteomes" id="UP000016923">
    <property type="component" value="Unassembled WGS sequence"/>
</dbReference>
<evidence type="ECO:0000256" key="1">
    <source>
        <dbReference type="ARBA" id="ARBA00004141"/>
    </source>
</evidence>
<keyword evidence="9" id="KW-1185">Reference proteome</keyword>
<accession>S3DAL2</accession>
<dbReference type="PANTHER" id="PTHR23501:SF193">
    <property type="entry name" value="MULTIDRUG TRANSPORTER, PUTATIVE (AFU_ORTHOLOGUE AFUA_8G00940)-RELATED"/>
    <property type="match status" value="1"/>
</dbReference>
<dbReference type="Pfam" id="PF07690">
    <property type="entry name" value="MFS_1"/>
    <property type="match status" value="1"/>
</dbReference>
<dbReference type="OrthoDB" id="10021397at2759"/>
<dbReference type="Gene3D" id="1.20.1250.20">
    <property type="entry name" value="MFS general substrate transporter like domains"/>
    <property type="match status" value="2"/>
</dbReference>
<proteinExistence type="inferred from homology"/>
<dbReference type="VEuPathDB" id="FungiDB:F503_05675"/>
<feature type="domain" description="Major facilitator superfamily (MFS) profile" evidence="7">
    <location>
        <begin position="1"/>
        <end position="510"/>
    </location>
</feature>
<feature type="transmembrane region" description="Helical" evidence="6">
    <location>
        <begin position="123"/>
        <end position="143"/>
    </location>
</feature>
<keyword evidence="4 6" id="KW-1133">Transmembrane helix</keyword>
<dbReference type="GO" id="GO:0022857">
    <property type="term" value="F:transmembrane transporter activity"/>
    <property type="evidence" value="ECO:0007669"/>
    <property type="project" value="InterPro"/>
</dbReference>
<dbReference type="AlphaFoldDB" id="S3DAL2"/>
<dbReference type="InterPro" id="IPR020846">
    <property type="entry name" value="MFS_dom"/>
</dbReference>
<comment type="subcellular location">
    <subcellularLocation>
        <location evidence="1">Membrane</location>
        <topology evidence="1">Multi-pass membrane protein</topology>
    </subcellularLocation>
</comment>
<dbReference type="InterPro" id="IPR036259">
    <property type="entry name" value="MFS_trans_sf"/>
</dbReference>
<feature type="transmembrane region" description="Helical" evidence="6">
    <location>
        <begin position="358"/>
        <end position="380"/>
    </location>
</feature>
<keyword evidence="5 6" id="KW-0472">Membrane</keyword>
<dbReference type="GO" id="GO:0005886">
    <property type="term" value="C:plasma membrane"/>
    <property type="evidence" value="ECO:0007669"/>
    <property type="project" value="TreeGrafter"/>
</dbReference>
<reference evidence="8 9" key="1">
    <citation type="journal article" date="2013" name="BMC Genomics">
        <title>The genome and transcriptome of the pine saprophyte Ophiostoma piceae, and a comparison with the bark beetle-associated pine pathogen Grosmannia clavigera.</title>
        <authorList>
            <person name="Haridas S."/>
            <person name="Wang Y."/>
            <person name="Lim L."/>
            <person name="Massoumi Alamouti S."/>
            <person name="Jackman S."/>
            <person name="Docking R."/>
            <person name="Robertson G."/>
            <person name="Birol I."/>
            <person name="Bohlmann J."/>
            <person name="Breuil C."/>
        </authorList>
    </citation>
    <scope>NUCLEOTIDE SEQUENCE [LARGE SCALE GENOMIC DNA]</scope>
    <source>
        <strain evidence="8 9">UAMH 11346</strain>
    </source>
</reference>
<feature type="transmembrane region" description="Helical" evidence="6">
    <location>
        <begin position="94"/>
        <end position="117"/>
    </location>
</feature>
<dbReference type="HOGENOM" id="CLU_000960_22_1_1"/>
<dbReference type="InterPro" id="IPR011701">
    <property type="entry name" value="MFS"/>
</dbReference>
<feature type="transmembrane region" description="Helical" evidence="6">
    <location>
        <begin position="35"/>
        <end position="62"/>
    </location>
</feature>
<evidence type="ECO:0000256" key="3">
    <source>
        <dbReference type="ARBA" id="ARBA00022692"/>
    </source>
</evidence>
<feature type="transmembrane region" description="Helical" evidence="6">
    <location>
        <begin position="224"/>
        <end position="245"/>
    </location>
</feature>
<gene>
    <name evidence="8" type="ORF">F503_05675</name>
</gene>
<evidence type="ECO:0000256" key="4">
    <source>
        <dbReference type="ARBA" id="ARBA00022989"/>
    </source>
</evidence>
<dbReference type="SUPFAM" id="SSF103473">
    <property type="entry name" value="MFS general substrate transporter"/>
    <property type="match status" value="1"/>
</dbReference>
<feature type="transmembrane region" description="Helical" evidence="6">
    <location>
        <begin position="265"/>
        <end position="289"/>
    </location>
</feature>
<organism evidence="8 9">
    <name type="scientific">Ophiostoma piceae (strain UAMH 11346)</name>
    <name type="common">Sap stain fungus</name>
    <dbReference type="NCBI Taxonomy" id="1262450"/>
    <lineage>
        <taxon>Eukaryota</taxon>
        <taxon>Fungi</taxon>
        <taxon>Dikarya</taxon>
        <taxon>Ascomycota</taxon>
        <taxon>Pezizomycotina</taxon>
        <taxon>Sordariomycetes</taxon>
        <taxon>Sordariomycetidae</taxon>
        <taxon>Ophiostomatales</taxon>
        <taxon>Ophiostomataceae</taxon>
        <taxon>Ophiostoma</taxon>
    </lineage>
</organism>
<sequence length="510" mass="54285">MSVAGVCQFVLTASQLRHASIDRPGLFHLPSTNKSTFITFLFIFELGNLVAGLAVSSVMVIVGRAITGIGASGILTGVTAIITTIRPLEKRPMLIGIIMGGVAMGQVGGPLIGGALAQISWRWVFYINLPFGGIVMLLFLFVIRLPASPKQQKQLEAMAAHAANYDPTTVPSNLFKPTIRQKLAFYKAQLARIDFPGFVCFAAGCALFLMGLEWGGTQYAWDSATVIGLLVGGSVLFVIFGAWSVHLGDRALIPPRLLRYGRINVFCGVTALTQAASVFVLMAYLPIWFQGIKGATPIMSGVMLLPTIIAQLAASILCGFLVQKTGYYLPEILVGNSLVSIASGLFTTFTPSTSTGQWIGFQILGGVGRGFVMQLLITVIQANVAAADIPLGVSYVMFCQYFGGAVFICAARTVLTSTIGAELLKYAPNVDADLVVATGITELRKVIPAGDIDGVLKAYNAALVNVAKYLQLALSGTALVSSSFLGWRDIRKAQPAPEKMDTEQANNQET</sequence>
<feature type="transmembrane region" description="Helical" evidence="6">
    <location>
        <begin position="190"/>
        <end position="212"/>
    </location>
</feature>
<evidence type="ECO:0000259" key="7">
    <source>
        <dbReference type="PROSITE" id="PS50850"/>
    </source>
</evidence>
<comment type="similarity">
    <text evidence="2">Belongs to the major facilitator superfamily. TCR/Tet family.</text>
</comment>
<dbReference type="PANTHER" id="PTHR23501">
    <property type="entry name" value="MAJOR FACILITATOR SUPERFAMILY"/>
    <property type="match status" value="1"/>
</dbReference>
<evidence type="ECO:0000256" key="6">
    <source>
        <dbReference type="SAM" id="Phobius"/>
    </source>
</evidence>
<evidence type="ECO:0000256" key="5">
    <source>
        <dbReference type="ARBA" id="ARBA00023136"/>
    </source>
</evidence>
<protein>
    <submittedName>
        <fullName evidence="8">Mfs transporter</fullName>
    </submittedName>
</protein>
<name>S3DAL2_OPHP1</name>
<feature type="transmembrane region" description="Helical" evidence="6">
    <location>
        <begin position="327"/>
        <end position="346"/>
    </location>
</feature>
<evidence type="ECO:0000313" key="8">
    <source>
        <dbReference type="EMBL" id="EPE10580.1"/>
    </source>
</evidence>
<dbReference type="eggNOG" id="KOG0254">
    <property type="taxonomic scope" value="Eukaryota"/>
</dbReference>
<feature type="transmembrane region" description="Helical" evidence="6">
    <location>
        <begin position="301"/>
        <end position="322"/>
    </location>
</feature>